<name>A0ABR0XTD8_REHGL</name>
<sequence length="544" mass="59737">MMTELLLCVPTKGEASDIYLVGEQTLSDDEECDNTWGHEKACVETGNENSYCCKRSPEILNSAYLVHNFQGEFEDALLRIPDRSRIPGSLPLQGFRRNEYGSSPPTRGDAGNSTKGIYGKWESRSSVGGDRDTDSQSDRDSDSGRRFGHQSRRSWQAPEHDGLLGSGSFSRPSGYAAGISAPKLRANEHNQPSRSSEPYHPPRPYKAVPHSRRDTDSLNDETFGSLDCTSEDRAEAERRRRASFEMMRKEQQKALQEKQKSNLEKHKAGAVSDLCEELVDSKEEKGLLGKDNELEVSAVTPILSNDLEISSFASHSPACRPLIPPGFKSNTLEKSFGLKSLIHPPPSEVGKPGTGDSLVDADSYLVPNTNDGLERRLSQETSVGQSAEKTHHALFLNKGESVNVHVSLDVPINRPGKEDQLLRDSCHLDSHGTLDDPQIAELNAEVLEDKTVSDSNKSYSTSILEKILGSTLSLNDGHSNSVEHYDSKPDDTWSPKAAESSKFAQWFFEEETKAAADVSSARPNDLLSLIVSADKGKYSDAVVA</sequence>
<evidence type="ECO:0000313" key="2">
    <source>
        <dbReference type="EMBL" id="KAK6162275.1"/>
    </source>
</evidence>
<organism evidence="2 3">
    <name type="scientific">Rehmannia glutinosa</name>
    <name type="common">Chinese foxglove</name>
    <dbReference type="NCBI Taxonomy" id="99300"/>
    <lineage>
        <taxon>Eukaryota</taxon>
        <taxon>Viridiplantae</taxon>
        <taxon>Streptophyta</taxon>
        <taxon>Embryophyta</taxon>
        <taxon>Tracheophyta</taxon>
        <taxon>Spermatophyta</taxon>
        <taxon>Magnoliopsida</taxon>
        <taxon>eudicotyledons</taxon>
        <taxon>Gunneridae</taxon>
        <taxon>Pentapetalae</taxon>
        <taxon>asterids</taxon>
        <taxon>lamiids</taxon>
        <taxon>Lamiales</taxon>
        <taxon>Orobanchaceae</taxon>
        <taxon>Rehmannieae</taxon>
        <taxon>Rehmannia</taxon>
    </lineage>
</organism>
<proteinExistence type="predicted"/>
<comment type="caution">
    <text evidence="2">The sequence shown here is derived from an EMBL/GenBank/DDBJ whole genome shotgun (WGS) entry which is preliminary data.</text>
</comment>
<dbReference type="Proteomes" id="UP001318860">
    <property type="component" value="Unassembled WGS sequence"/>
</dbReference>
<protein>
    <submittedName>
        <fullName evidence="2">Uncharacterized protein</fullName>
    </submittedName>
</protein>
<reference evidence="2 3" key="1">
    <citation type="journal article" date="2021" name="Comput. Struct. Biotechnol. J.">
        <title>De novo genome assembly of the potent medicinal plant Rehmannia glutinosa using nanopore technology.</title>
        <authorList>
            <person name="Ma L."/>
            <person name="Dong C."/>
            <person name="Song C."/>
            <person name="Wang X."/>
            <person name="Zheng X."/>
            <person name="Niu Y."/>
            <person name="Chen S."/>
            <person name="Feng W."/>
        </authorList>
    </citation>
    <scope>NUCLEOTIDE SEQUENCE [LARGE SCALE GENOMIC DNA]</scope>
    <source>
        <strain evidence="2">DH-2019</strain>
    </source>
</reference>
<feature type="compositionally biased region" description="Basic and acidic residues" evidence="1">
    <location>
        <begin position="129"/>
        <end position="145"/>
    </location>
</feature>
<keyword evidence="3" id="KW-1185">Reference proteome</keyword>
<feature type="compositionally biased region" description="Polar residues" evidence="1">
    <location>
        <begin position="100"/>
        <end position="115"/>
    </location>
</feature>
<feature type="region of interest" description="Disordered" evidence="1">
    <location>
        <begin position="88"/>
        <end position="268"/>
    </location>
</feature>
<feature type="compositionally biased region" description="Basic and acidic residues" evidence="1">
    <location>
        <begin position="230"/>
        <end position="267"/>
    </location>
</feature>
<gene>
    <name evidence="2" type="ORF">DH2020_002116</name>
</gene>
<evidence type="ECO:0000256" key="1">
    <source>
        <dbReference type="SAM" id="MobiDB-lite"/>
    </source>
</evidence>
<dbReference type="PANTHER" id="PTHR34802">
    <property type="entry name" value="CHORISMATE SYNTHASE"/>
    <property type="match status" value="1"/>
</dbReference>
<accession>A0ABR0XTD8</accession>
<evidence type="ECO:0000313" key="3">
    <source>
        <dbReference type="Proteomes" id="UP001318860"/>
    </source>
</evidence>
<dbReference type="EMBL" id="JABTTQ020000002">
    <property type="protein sequence ID" value="KAK6162275.1"/>
    <property type="molecule type" value="Genomic_DNA"/>
</dbReference>
<dbReference type="PANTHER" id="PTHR34802:SF1">
    <property type="entry name" value="CHORISMATE SYNTHASE"/>
    <property type="match status" value="1"/>
</dbReference>